<gene>
    <name evidence="1" type="ORF">OBBRIDRAFT_162788</name>
</gene>
<keyword evidence="2" id="KW-1185">Reference proteome</keyword>
<evidence type="ECO:0000313" key="2">
    <source>
        <dbReference type="Proteomes" id="UP000250043"/>
    </source>
</evidence>
<accession>A0A8E2DR54</accession>
<dbReference type="AlphaFoldDB" id="A0A8E2DR54"/>
<name>A0A8E2DR54_9APHY</name>
<dbReference type="EMBL" id="KV722345">
    <property type="protein sequence ID" value="OCH94273.1"/>
    <property type="molecule type" value="Genomic_DNA"/>
</dbReference>
<reference evidence="1 2" key="1">
    <citation type="submission" date="2016-07" db="EMBL/GenBank/DDBJ databases">
        <title>Draft genome of the white-rot fungus Obba rivulosa 3A-2.</title>
        <authorList>
            <consortium name="DOE Joint Genome Institute"/>
            <person name="Miettinen O."/>
            <person name="Riley R."/>
            <person name="Acob R."/>
            <person name="Barry K."/>
            <person name="Cullen D."/>
            <person name="De Vries R."/>
            <person name="Hainaut M."/>
            <person name="Hatakka A."/>
            <person name="Henrissat B."/>
            <person name="Hilden K."/>
            <person name="Kuo R."/>
            <person name="Labutti K."/>
            <person name="Lipzen A."/>
            <person name="Makela M.R."/>
            <person name="Sandor L."/>
            <person name="Spatafora J.W."/>
            <person name="Grigoriev I.V."/>
            <person name="Hibbett D.S."/>
        </authorList>
    </citation>
    <scope>NUCLEOTIDE SEQUENCE [LARGE SCALE GENOMIC DNA]</scope>
    <source>
        <strain evidence="1 2">3A-2</strain>
    </source>
</reference>
<proteinExistence type="predicted"/>
<protein>
    <submittedName>
        <fullName evidence="1">Uncharacterized protein</fullName>
    </submittedName>
</protein>
<organism evidence="1 2">
    <name type="scientific">Obba rivulosa</name>
    <dbReference type="NCBI Taxonomy" id="1052685"/>
    <lineage>
        <taxon>Eukaryota</taxon>
        <taxon>Fungi</taxon>
        <taxon>Dikarya</taxon>
        <taxon>Basidiomycota</taxon>
        <taxon>Agaricomycotina</taxon>
        <taxon>Agaricomycetes</taxon>
        <taxon>Polyporales</taxon>
        <taxon>Gelatoporiaceae</taxon>
        <taxon>Obba</taxon>
    </lineage>
</organism>
<evidence type="ECO:0000313" key="1">
    <source>
        <dbReference type="EMBL" id="OCH94273.1"/>
    </source>
</evidence>
<dbReference type="Proteomes" id="UP000250043">
    <property type="component" value="Unassembled WGS sequence"/>
</dbReference>
<sequence length="192" mass="21427">MSSRDPRETEARCEETTIGQARLPHHHHPVISTSPALGTWNAVSQSREWQSPYSSARTMHENVHVCPSAQGSCESFARCRTWGVPADGTVRTVGVWRVENRYRTQSNLCGWPMPPSNKVVSLASTGCRARNPSDRQSLHKAVGYYKLLTPLQGRSAVSKWLHTSVRIQGFGDCQEPTTHKGLRAARSLPRLR</sequence>